<dbReference type="OrthoDB" id="5522043at2"/>
<feature type="domain" description="Peroxisomal multifunctional enzyme type 2-like N-terminal" evidence="2">
    <location>
        <begin position="18"/>
        <end position="144"/>
    </location>
</feature>
<dbReference type="AlphaFoldDB" id="A0A418Y6E5"/>
<dbReference type="Pfam" id="PF22622">
    <property type="entry name" value="MFE-2_hydrat-2_N"/>
    <property type="match status" value="1"/>
</dbReference>
<evidence type="ECO:0000313" key="3">
    <source>
        <dbReference type="EMBL" id="RJG23474.1"/>
    </source>
</evidence>
<dbReference type="InterPro" id="IPR002539">
    <property type="entry name" value="MaoC-like_dom"/>
</dbReference>
<dbReference type="Pfam" id="PF01575">
    <property type="entry name" value="MaoC_dehydratas"/>
    <property type="match status" value="1"/>
</dbReference>
<evidence type="ECO:0000259" key="1">
    <source>
        <dbReference type="Pfam" id="PF01575"/>
    </source>
</evidence>
<dbReference type="InterPro" id="IPR054357">
    <property type="entry name" value="MFE-2_N"/>
</dbReference>
<dbReference type="GO" id="GO:0004300">
    <property type="term" value="F:enoyl-CoA hydratase activity"/>
    <property type="evidence" value="ECO:0007669"/>
    <property type="project" value="TreeGrafter"/>
</dbReference>
<protein>
    <submittedName>
        <fullName evidence="3">3-alpha,7-alpha, 12-alpha-trihydroxy-5-beta-cholest-24-enoyl-CoA hydratase</fullName>
    </submittedName>
</protein>
<dbReference type="Proteomes" id="UP000284006">
    <property type="component" value="Unassembled WGS sequence"/>
</dbReference>
<dbReference type="GO" id="GO:0003857">
    <property type="term" value="F:(3S)-3-hydroxyacyl-CoA dehydrogenase (NAD+) activity"/>
    <property type="evidence" value="ECO:0007669"/>
    <property type="project" value="TreeGrafter"/>
</dbReference>
<dbReference type="InterPro" id="IPR029069">
    <property type="entry name" value="HotDog_dom_sf"/>
</dbReference>
<dbReference type="Gene3D" id="3.10.129.10">
    <property type="entry name" value="Hotdog Thioesterase"/>
    <property type="match status" value="2"/>
</dbReference>
<organism evidence="3 4">
    <name type="scientific">Massilia cavernae</name>
    <dbReference type="NCBI Taxonomy" id="2320864"/>
    <lineage>
        <taxon>Bacteria</taxon>
        <taxon>Pseudomonadati</taxon>
        <taxon>Pseudomonadota</taxon>
        <taxon>Betaproteobacteria</taxon>
        <taxon>Burkholderiales</taxon>
        <taxon>Oxalobacteraceae</taxon>
        <taxon>Telluria group</taxon>
        <taxon>Massilia</taxon>
    </lineage>
</organism>
<proteinExistence type="predicted"/>
<dbReference type="SUPFAM" id="SSF54637">
    <property type="entry name" value="Thioesterase/thiol ester dehydrase-isomerase"/>
    <property type="match status" value="2"/>
</dbReference>
<dbReference type="CDD" id="cd03448">
    <property type="entry name" value="HDE_HSD"/>
    <property type="match status" value="1"/>
</dbReference>
<keyword evidence="4" id="KW-1185">Reference proteome</keyword>
<evidence type="ECO:0000259" key="2">
    <source>
        <dbReference type="Pfam" id="PF22622"/>
    </source>
</evidence>
<name>A0A418Y6E5_9BURK</name>
<dbReference type="PANTHER" id="PTHR13078">
    <property type="entry name" value="PEROXISOMAL MULTIFUNCTIONAL ENZYME TYPE 2-RELATED"/>
    <property type="match status" value="1"/>
</dbReference>
<evidence type="ECO:0000313" key="4">
    <source>
        <dbReference type="Proteomes" id="UP000284006"/>
    </source>
</evidence>
<accession>A0A418Y6E5</accession>
<sequence length="284" mass="31334">MNLDQVVRRHFPDTEARYTAKDSILYALGVGFGAEPLDPQHLRYLYEEGLLAAPTFANVLGHAGFWAREPEYGIDWRKLLHAEQRLTMHAPLPAHGTVIGRHDVMGVRDKGERSGALLYQRKSVTDAASGQPICSVVTTLMLRGDGGCGDHGAAPPELEPLPEGAPELVLEVQTLEISPLIYRLSGDLNPLHIDPEIARIAGFERPILHGLCTKGFAGYALLKAYCDFEPGRLKSMALRFSKPVLPGDRIRFEFWQPQPGLVRFRATVPAREQVVLDRGTAEVA</sequence>
<feature type="domain" description="MaoC-like" evidence="1">
    <location>
        <begin position="162"/>
        <end position="256"/>
    </location>
</feature>
<dbReference type="EMBL" id="QYUP01000042">
    <property type="protein sequence ID" value="RJG23474.1"/>
    <property type="molecule type" value="Genomic_DNA"/>
</dbReference>
<comment type="caution">
    <text evidence="3">The sequence shown here is derived from an EMBL/GenBank/DDBJ whole genome shotgun (WGS) entry which is preliminary data.</text>
</comment>
<reference evidence="3 4" key="1">
    <citation type="submission" date="2018-09" db="EMBL/GenBank/DDBJ databases">
        <authorList>
            <person name="Zhu H."/>
        </authorList>
    </citation>
    <scope>NUCLEOTIDE SEQUENCE [LARGE SCALE GENOMIC DNA]</scope>
    <source>
        <strain evidence="3 4">K1S02-61</strain>
    </source>
</reference>
<dbReference type="RefSeq" id="WP_119809650.1">
    <property type="nucleotide sequence ID" value="NZ_QYUP01000042.1"/>
</dbReference>
<dbReference type="PANTHER" id="PTHR13078:SF56">
    <property type="entry name" value="PEROXISOMAL MULTIFUNCTIONAL ENZYME TYPE 2"/>
    <property type="match status" value="1"/>
</dbReference>
<dbReference type="GO" id="GO:0044594">
    <property type="term" value="F:17-beta-hydroxysteroid dehydrogenase (NAD+) activity"/>
    <property type="evidence" value="ECO:0007669"/>
    <property type="project" value="TreeGrafter"/>
</dbReference>
<gene>
    <name evidence="3" type="ORF">D3872_04365</name>
</gene>
<dbReference type="GO" id="GO:0006635">
    <property type="term" value="P:fatty acid beta-oxidation"/>
    <property type="evidence" value="ECO:0007669"/>
    <property type="project" value="TreeGrafter"/>
</dbReference>